<dbReference type="SUPFAM" id="SSF48264">
    <property type="entry name" value="Cytochrome P450"/>
    <property type="match status" value="1"/>
</dbReference>
<evidence type="ECO:0008006" key="4">
    <source>
        <dbReference type="Google" id="ProtNLM"/>
    </source>
</evidence>
<dbReference type="InterPro" id="IPR036396">
    <property type="entry name" value="Cyt_P450_sf"/>
</dbReference>
<sequence>MLESSSRISWSQLIAVLGALWGFSVLRRIFRFVKVALTPSEFPKLYTPLYPFGFPGALFTSSWWNDGRDWHWVRRFQTYRKGETVLVVPILTGKSALWSSNIDIGRQVAAGGHRSDFIKPPRSTRTFLAWGMNVASAEGSMWRKHRRVVGPAFGPEL</sequence>
<comment type="caution">
    <text evidence="2">The sequence shown here is derived from an EMBL/GenBank/DDBJ whole genome shotgun (WGS) entry which is preliminary data.</text>
</comment>
<evidence type="ECO:0000256" key="1">
    <source>
        <dbReference type="SAM" id="Phobius"/>
    </source>
</evidence>
<dbReference type="GO" id="GO:0004497">
    <property type="term" value="F:monooxygenase activity"/>
    <property type="evidence" value="ECO:0007669"/>
    <property type="project" value="InterPro"/>
</dbReference>
<name>A0A8H6XPX5_9AGAR</name>
<proteinExistence type="predicted"/>
<feature type="transmembrane region" description="Helical" evidence="1">
    <location>
        <begin position="12"/>
        <end position="30"/>
    </location>
</feature>
<keyword evidence="3" id="KW-1185">Reference proteome</keyword>
<gene>
    <name evidence="2" type="ORF">MSAN_01941500</name>
</gene>
<keyword evidence="1" id="KW-1133">Transmembrane helix</keyword>
<protein>
    <recommendedName>
        <fullName evidence="4">Cytochrome P450</fullName>
    </recommendedName>
</protein>
<organism evidence="2 3">
    <name type="scientific">Mycena sanguinolenta</name>
    <dbReference type="NCBI Taxonomy" id="230812"/>
    <lineage>
        <taxon>Eukaryota</taxon>
        <taxon>Fungi</taxon>
        <taxon>Dikarya</taxon>
        <taxon>Basidiomycota</taxon>
        <taxon>Agaricomycotina</taxon>
        <taxon>Agaricomycetes</taxon>
        <taxon>Agaricomycetidae</taxon>
        <taxon>Agaricales</taxon>
        <taxon>Marasmiineae</taxon>
        <taxon>Mycenaceae</taxon>
        <taxon>Mycena</taxon>
    </lineage>
</organism>
<dbReference type="EMBL" id="JACAZH010000021">
    <property type="protein sequence ID" value="KAF7344594.1"/>
    <property type="molecule type" value="Genomic_DNA"/>
</dbReference>
<dbReference type="GO" id="GO:0020037">
    <property type="term" value="F:heme binding"/>
    <property type="evidence" value="ECO:0007669"/>
    <property type="project" value="InterPro"/>
</dbReference>
<accession>A0A8H6XPX5</accession>
<reference evidence="2" key="1">
    <citation type="submission" date="2020-05" db="EMBL/GenBank/DDBJ databases">
        <title>Mycena genomes resolve the evolution of fungal bioluminescence.</title>
        <authorList>
            <person name="Tsai I.J."/>
        </authorList>
    </citation>
    <scope>NUCLEOTIDE SEQUENCE</scope>
    <source>
        <strain evidence="2">160909Yilan</strain>
    </source>
</reference>
<dbReference type="Proteomes" id="UP000623467">
    <property type="component" value="Unassembled WGS sequence"/>
</dbReference>
<dbReference type="OrthoDB" id="3003233at2759"/>
<dbReference type="GO" id="GO:0005506">
    <property type="term" value="F:iron ion binding"/>
    <property type="evidence" value="ECO:0007669"/>
    <property type="project" value="InterPro"/>
</dbReference>
<evidence type="ECO:0000313" key="3">
    <source>
        <dbReference type="Proteomes" id="UP000623467"/>
    </source>
</evidence>
<keyword evidence="1" id="KW-0472">Membrane</keyword>
<keyword evidence="1" id="KW-0812">Transmembrane</keyword>
<evidence type="ECO:0000313" key="2">
    <source>
        <dbReference type="EMBL" id="KAF7344594.1"/>
    </source>
</evidence>
<dbReference type="AlphaFoldDB" id="A0A8H6XPX5"/>
<dbReference type="GO" id="GO:0016705">
    <property type="term" value="F:oxidoreductase activity, acting on paired donors, with incorporation or reduction of molecular oxygen"/>
    <property type="evidence" value="ECO:0007669"/>
    <property type="project" value="InterPro"/>
</dbReference>